<keyword evidence="5 6" id="KW-0472">Membrane</keyword>
<evidence type="ECO:0000256" key="6">
    <source>
        <dbReference type="SAM" id="Phobius"/>
    </source>
</evidence>
<reference evidence="9" key="1">
    <citation type="journal article" date="2016" name="Proc. Natl. Acad. Sci. U.S.A.">
        <title>Chromosome-level assembly of Arabidopsis thaliana Ler reveals the extent of translocation and inversion polymorphisms.</title>
        <authorList>
            <person name="Zapata L."/>
            <person name="Ding J."/>
            <person name="Willing E.M."/>
            <person name="Hartwig B."/>
            <person name="Bezdan D."/>
            <person name="Jiao W.B."/>
            <person name="Patel V."/>
            <person name="Velikkakam James G."/>
            <person name="Koornneef M."/>
            <person name="Ossowski S."/>
            <person name="Schneeberger K."/>
        </authorList>
    </citation>
    <scope>NUCLEOTIDE SEQUENCE [LARGE SCALE GENOMIC DNA]</scope>
    <source>
        <strain evidence="9">cv. Landsberg erecta</strain>
    </source>
</reference>
<comment type="caution">
    <text evidence="8">The sequence shown here is derived from an EMBL/GenBank/DDBJ whole genome shotgun (WGS) entry which is preliminary data.</text>
</comment>
<dbReference type="GO" id="GO:0016020">
    <property type="term" value="C:membrane"/>
    <property type="evidence" value="ECO:0007669"/>
    <property type="project" value="UniProtKB-SubCell"/>
</dbReference>
<keyword evidence="2" id="KW-0813">Transport</keyword>
<dbReference type="GO" id="GO:0055085">
    <property type="term" value="P:transmembrane transport"/>
    <property type="evidence" value="ECO:0007669"/>
    <property type="project" value="InterPro"/>
</dbReference>
<evidence type="ECO:0000313" key="8">
    <source>
        <dbReference type="EMBL" id="OAO89103.1"/>
    </source>
</evidence>
<dbReference type="Proteomes" id="UP000078284">
    <property type="component" value="Unassembled WGS sequence"/>
</dbReference>
<keyword evidence="3 6" id="KW-0812">Transmembrane</keyword>
<organism evidence="8 9">
    <name type="scientific">Arabidopsis thaliana</name>
    <name type="common">Mouse-ear cress</name>
    <dbReference type="NCBI Taxonomy" id="3702"/>
    <lineage>
        <taxon>Eukaryota</taxon>
        <taxon>Viridiplantae</taxon>
        <taxon>Streptophyta</taxon>
        <taxon>Embryophyta</taxon>
        <taxon>Tracheophyta</taxon>
        <taxon>Spermatophyta</taxon>
        <taxon>Magnoliopsida</taxon>
        <taxon>eudicotyledons</taxon>
        <taxon>Gunneridae</taxon>
        <taxon>Pentapetalae</taxon>
        <taxon>rosids</taxon>
        <taxon>malvids</taxon>
        <taxon>Brassicales</taxon>
        <taxon>Brassicaceae</taxon>
        <taxon>Camelineae</taxon>
        <taxon>Arabidopsis</taxon>
    </lineage>
</organism>
<feature type="transmembrane region" description="Helical" evidence="6">
    <location>
        <begin position="229"/>
        <end position="252"/>
    </location>
</feature>
<accession>A0A178U5I0</accession>
<comment type="subcellular location">
    <subcellularLocation>
        <location evidence="1">Membrane</location>
        <topology evidence="1">Multi-pass membrane protein</topology>
    </subcellularLocation>
</comment>
<dbReference type="InterPro" id="IPR004841">
    <property type="entry name" value="AA-permease/SLC12A_dom"/>
</dbReference>
<dbReference type="InterPro" id="IPR012851">
    <property type="entry name" value="Spore_coat_CotF-like"/>
</dbReference>
<evidence type="ECO:0000256" key="3">
    <source>
        <dbReference type="ARBA" id="ARBA00022692"/>
    </source>
</evidence>
<feature type="transmembrane region" description="Helical" evidence="6">
    <location>
        <begin position="383"/>
        <end position="401"/>
    </location>
</feature>
<evidence type="ECO:0000313" key="9">
    <source>
        <dbReference type="Proteomes" id="UP000078284"/>
    </source>
</evidence>
<dbReference type="PANTHER" id="PTHR43495:SF5">
    <property type="entry name" value="GAMMA-AMINOBUTYRIC ACID PERMEASE"/>
    <property type="match status" value="1"/>
</dbReference>
<evidence type="ECO:0000259" key="7">
    <source>
        <dbReference type="Pfam" id="PF00324"/>
    </source>
</evidence>
<dbReference type="PANTHER" id="PTHR43495">
    <property type="entry name" value="GABA PERMEASE"/>
    <property type="match status" value="1"/>
</dbReference>
<evidence type="ECO:0000256" key="4">
    <source>
        <dbReference type="ARBA" id="ARBA00022989"/>
    </source>
</evidence>
<feature type="domain" description="Amino acid permease/ SLC12A" evidence="7">
    <location>
        <begin position="15"/>
        <end position="374"/>
    </location>
</feature>
<evidence type="ECO:0000256" key="5">
    <source>
        <dbReference type="ARBA" id="ARBA00023136"/>
    </source>
</evidence>
<name>A0A178U5I0_ARATH</name>
<dbReference type="EMBL" id="LUHQ01000025">
    <property type="protein sequence ID" value="OAO89103.1"/>
    <property type="molecule type" value="Genomic_DNA"/>
</dbReference>
<dbReference type="Gene3D" id="1.20.1260.10">
    <property type="match status" value="1"/>
</dbReference>
<feature type="transmembrane region" description="Helical" evidence="6">
    <location>
        <begin position="12"/>
        <end position="34"/>
    </location>
</feature>
<dbReference type="PROSITE" id="PS51257">
    <property type="entry name" value="PROKAR_LIPOPROTEIN"/>
    <property type="match status" value="1"/>
</dbReference>
<gene>
    <name evidence="8" type="ORF">AXX17_ATUG04580</name>
</gene>
<dbReference type="InterPro" id="IPR012347">
    <property type="entry name" value="Ferritin-like"/>
</dbReference>
<evidence type="ECO:0000256" key="1">
    <source>
        <dbReference type="ARBA" id="ARBA00004141"/>
    </source>
</evidence>
<feature type="transmembrane region" description="Helical" evidence="6">
    <location>
        <begin position="351"/>
        <end position="371"/>
    </location>
</feature>
<sequence length="621" mass="66628">MGKSHGKLSAWSFTLFGIGCTIGTAFFLGSGIAIQKSGWLVLPVFLAVAAATYCVYDALAIMTANQPEKGSFRTYAKQAFGRWAGFSNGWIYWASEMLIIGGSLTAIGLFSQFWLPKVPLWIFAAGYGVLALLVVVLGSSGITKAENIFALVKIAAVLAFILVAVFALLRGVKDAPGFPKTASGWADSGWTGAWTGLLYAFYAFSGIEVMGFMAMELRNPVSAPRAGRWMLAAVTFLYLLSIGLALLCVPLGQITQEESPLLIAFEAMKLPALVHALNGVMIIAGFSILVASLYGVSVMLVSLAEDGDAPSWLAAKLGKRKLPLRALAVNAAGLLLSVALALFMPKHIFEHLATAGGLVLLYTWLFIVASYLKLLKPSLGGRVKSWIAIVMIGIAVAGAGAERSGRPGLWASLLQPSSPAPQAQNLNHGGHEMFDVHEVLACAINVLDQFMIFRAFAQDQALIDIMDRQYNFMLSHYNLTAESFAQGNKPAQETATYLIPALDAPVYGIKQTAPKKPNQSLSEVKDAGVCAYLLGLVKSHSQLLAMSAVEVTNPAMRRVLSAQVPEFIEMAYELFLYANKRGYYQVPQLQAADMQSMLNAYVPASGAPQMPAPNQGKTALH</sequence>
<dbReference type="AlphaFoldDB" id="A0A178U5I0"/>
<feature type="transmembrane region" description="Helical" evidence="6">
    <location>
        <begin position="322"/>
        <end position="345"/>
    </location>
</feature>
<feature type="transmembrane region" description="Helical" evidence="6">
    <location>
        <begin position="90"/>
        <end position="114"/>
    </location>
</feature>
<keyword evidence="4 6" id="KW-1133">Transmembrane helix</keyword>
<evidence type="ECO:0000256" key="2">
    <source>
        <dbReference type="ARBA" id="ARBA00022448"/>
    </source>
</evidence>
<feature type="transmembrane region" description="Helical" evidence="6">
    <location>
        <begin position="150"/>
        <end position="172"/>
    </location>
</feature>
<feature type="transmembrane region" description="Helical" evidence="6">
    <location>
        <begin position="40"/>
        <end position="64"/>
    </location>
</feature>
<feature type="transmembrane region" description="Helical" evidence="6">
    <location>
        <begin position="120"/>
        <end position="138"/>
    </location>
</feature>
<dbReference type="Pfam" id="PF07875">
    <property type="entry name" value="Coat_F"/>
    <property type="match status" value="1"/>
</dbReference>
<dbReference type="Gene3D" id="1.20.1740.10">
    <property type="entry name" value="Amino acid/polyamine transporter I"/>
    <property type="match status" value="1"/>
</dbReference>
<proteinExistence type="predicted"/>
<protein>
    <recommendedName>
        <fullName evidence="7">Amino acid permease/ SLC12A domain-containing protein</fullName>
    </recommendedName>
</protein>
<feature type="transmembrane region" description="Helical" evidence="6">
    <location>
        <begin position="192"/>
        <end position="217"/>
    </location>
</feature>
<dbReference type="Pfam" id="PF00324">
    <property type="entry name" value="AA_permease"/>
    <property type="match status" value="1"/>
</dbReference>
<feature type="transmembrane region" description="Helical" evidence="6">
    <location>
        <begin position="272"/>
        <end position="301"/>
    </location>
</feature>